<protein>
    <recommendedName>
        <fullName evidence="1">25S rRNA (uridine-N(3))-methyltransferase BMT5-like domain-containing protein</fullName>
    </recommendedName>
</protein>
<evidence type="ECO:0000259" key="1">
    <source>
        <dbReference type="Pfam" id="PF10354"/>
    </source>
</evidence>
<keyword evidence="3" id="KW-1185">Reference proteome</keyword>
<gene>
    <name evidence="2" type="ORF">TELCIR_03266</name>
</gene>
<organism evidence="2 3">
    <name type="scientific">Teladorsagia circumcincta</name>
    <name type="common">Brown stomach worm</name>
    <name type="synonym">Ostertagia circumcincta</name>
    <dbReference type="NCBI Taxonomy" id="45464"/>
    <lineage>
        <taxon>Eukaryota</taxon>
        <taxon>Metazoa</taxon>
        <taxon>Ecdysozoa</taxon>
        <taxon>Nematoda</taxon>
        <taxon>Chromadorea</taxon>
        <taxon>Rhabditida</taxon>
        <taxon>Rhabditina</taxon>
        <taxon>Rhabditomorpha</taxon>
        <taxon>Strongyloidea</taxon>
        <taxon>Trichostrongylidae</taxon>
        <taxon>Teladorsagia</taxon>
    </lineage>
</organism>
<dbReference type="AlphaFoldDB" id="A0A2G9UX06"/>
<dbReference type="GO" id="GO:0070042">
    <property type="term" value="F:rRNA (uridine-N3-)-methyltransferase activity"/>
    <property type="evidence" value="ECO:0007669"/>
    <property type="project" value="InterPro"/>
</dbReference>
<dbReference type="OrthoDB" id="273345at2759"/>
<reference evidence="2 3" key="1">
    <citation type="submission" date="2015-09" db="EMBL/GenBank/DDBJ databases">
        <title>Draft genome of the parasitic nematode Teladorsagia circumcincta isolate WARC Sus (inbred).</title>
        <authorList>
            <person name="Mitreva M."/>
        </authorList>
    </citation>
    <scope>NUCLEOTIDE SEQUENCE [LARGE SCALE GENOMIC DNA]</scope>
    <source>
        <strain evidence="2 3">S</strain>
    </source>
</reference>
<name>A0A2G9UX06_TELCI</name>
<dbReference type="Proteomes" id="UP000230423">
    <property type="component" value="Unassembled WGS sequence"/>
</dbReference>
<evidence type="ECO:0000313" key="2">
    <source>
        <dbReference type="EMBL" id="PIO74713.1"/>
    </source>
</evidence>
<accession>A0A2G9UX06</accession>
<dbReference type="Pfam" id="PF10354">
    <property type="entry name" value="BMT5-like"/>
    <property type="match status" value="1"/>
</dbReference>
<feature type="domain" description="25S rRNA (uridine-N(3))-methyltransferase BMT5-like" evidence="1">
    <location>
        <begin position="16"/>
        <end position="136"/>
    </location>
</feature>
<sequence length="246" mass="27604">MKADGKRWFEEARSLLILGDGNLSFSRAVAESETNLPITATVLDSEAEFLTRYGHDRNIQRLRECDNVQLLFGVDATALPSEWAGKFHYIAMNFPHPGGKTNLRKSRLLASGIFRSVSSIMTDDSEFHLVLAQGQAGVQYNGGSPWSSSAPIHEKDTGSDENVDEGERLAFELLRQLTGSAVVEVREVKELRSMCPNPYLPNRIYRLTWQDVEVAVGKRACNKLQEELREKIQATIKERNLPLILT</sequence>
<proteinExistence type="predicted"/>
<evidence type="ECO:0000313" key="3">
    <source>
        <dbReference type="Proteomes" id="UP000230423"/>
    </source>
</evidence>
<dbReference type="InterPro" id="IPR019446">
    <property type="entry name" value="BMT5-like"/>
</dbReference>
<dbReference type="EMBL" id="KZ345232">
    <property type="protein sequence ID" value="PIO74713.1"/>
    <property type="molecule type" value="Genomic_DNA"/>
</dbReference>
<dbReference type="GO" id="GO:0070475">
    <property type="term" value="P:rRNA base methylation"/>
    <property type="evidence" value="ECO:0007669"/>
    <property type="project" value="InterPro"/>
</dbReference>